<protein>
    <recommendedName>
        <fullName evidence="3">DUF7702 domain-containing protein</fullName>
    </recommendedName>
</protein>
<keyword evidence="2" id="KW-1133">Transmembrane helix</keyword>
<dbReference type="PANTHER" id="PTHR42109">
    <property type="entry name" value="UNPLACED GENOMIC SCAFFOLD UM_SCAF_CONTIG_1.265, WHOLE GENOME SHOTGUN SEQUENCE"/>
    <property type="match status" value="1"/>
</dbReference>
<feature type="domain" description="DUF7702" evidence="3">
    <location>
        <begin position="6"/>
        <end position="113"/>
    </location>
</feature>
<keyword evidence="5" id="KW-1185">Reference proteome</keyword>
<feature type="region of interest" description="Disordered" evidence="1">
    <location>
        <begin position="120"/>
        <end position="174"/>
    </location>
</feature>
<evidence type="ECO:0000313" key="5">
    <source>
        <dbReference type="Proteomes" id="UP000193240"/>
    </source>
</evidence>
<evidence type="ECO:0000256" key="1">
    <source>
        <dbReference type="SAM" id="MobiDB-lite"/>
    </source>
</evidence>
<gene>
    <name evidence="4" type="ORF">B5807_09843</name>
</gene>
<dbReference type="STRING" id="105696.A0A1Y2LTG2"/>
<feature type="transmembrane region" description="Helical" evidence="2">
    <location>
        <begin position="90"/>
        <end position="111"/>
    </location>
</feature>
<accession>A0A1Y2LTG2</accession>
<dbReference type="AlphaFoldDB" id="A0A1Y2LTG2"/>
<keyword evidence="2" id="KW-0812">Transmembrane</keyword>
<evidence type="ECO:0000313" key="4">
    <source>
        <dbReference type="EMBL" id="OSS47214.1"/>
    </source>
</evidence>
<organism evidence="4 5">
    <name type="scientific">Epicoccum nigrum</name>
    <name type="common">Soil fungus</name>
    <name type="synonym">Epicoccum purpurascens</name>
    <dbReference type="NCBI Taxonomy" id="105696"/>
    <lineage>
        <taxon>Eukaryota</taxon>
        <taxon>Fungi</taxon>
        <taxon>Dikarya</taxon>
        <taxon>Ascomycota</taxon>
        <taxon>Pezizomycotina</taxon>
        <taxon>Dothideomycetes</taxon>
        <taxon>Pleosporomycetidae</taxon>
        <taxon>Pleosporales</taxon>
        <taxon>Pleosporineae</taxon>
        <taxon>Didymellaceae</taxon>
        <taxon>Epicoccum</taxon>
    </lineage>
</organism>
<keyword evidence="2" id="KW-0472">Membrane</keyword>
<feature type="compositionally biased region" description="Polar residues" evidence="1">
    <location>
        <begin position="140"/>
        <end position="151"/>
    </location>
</feature>
<dbReference type="InParanoid" id="A0A1Y2LTG2"/>
<dbReference type="EMBL" id="KZ107849">
    <property type="protein sequence ID" value="OSS47214.1"/>
    <property type="molecule type" value="Genomic_DNA"/>
</dbReference>
<sequence>MNVDANGTYQVPGTSQAGVILYIIGFAGLILVFIMSVPQASAVPTKERRVSLAVALALPFLSVRLLYSVLSVFSHNRLFSVATGSSTVRLGMAVIEEIVVVAVYVMLGFFVDKLDASTKGPLASRPWSNKKGPNLPFDFNSRNTLRQAQNDETIDPEAQHLRNYSPPFSPPPNS</sequence>
<evidence type="ECO:0000256" key="2">
    <source>
        <dbReference type="SAM" id="Phobius"/>
    </source>
</evidence>
<dbReference type="OMA" id="AGREWKM"/>
<dbReference type="PANTHER" id="PTHR42109:SF2">
    <property type="entry name" value="INTEGRAL MEMBRANE PROTEIN"/>
    <property type="match status" value="1"/>
</dbReference>
<dbReference type="Proteomes" id="UP000193240">
    <property type="component" value="Unassembled WGS sequence"/>
</dbReference>
<dbReference type="InterPro" id="IPR056119">
    <property type="entry name" value="DUF7702"/>
</dbReference>
<feature type="transmembrane region" description="Helical" evidence="2">
    <location>
        <begin position="50"/>
        <end position="70"/>
    </location>
</feature>
<evidence type="ECO:0000259" key="3">
    <source>
        <dbReference type="Pfam" id="PF24800"/>
    </source>
</evidence>
<proteinExistence type="predicted"/>
<feature type="transmembrane region" description="Helical" evidence="2">
    <location>
        <begin position="20"/>
        <end position="38"/>
    </location>
</feature>
<name>A0A1Y2LTG2_EPING</name>
<reference evidence="4 5" key="1">
    <citation type="journal article" date="2017" name="Genome Announc.">
        <title>Genome sequence of the saprophytic ascomycete Epicoccum nigrum ICMP 19927 strain isolated from New Zealand.</title>
        <authorList>
            <person name="Fokin M."/>
            <person name="Fleetwood D."/>
            <person name="Weir B.S."/>
            <person name="Villas-Boas S.G."/>
        </authorList>
    </citation>
    <scope>NUCLEOTIDE SEQUENCE [LARGE SCALE GENOMIC DNA]</scope>
    <source>
        <strain evidence="4 5">ICMP 19927</strain>
    </source>
</reference>
<dbReference type="Pfam" id="PF24800">
    <property type="entry name" value="DUF7702"/>
    <property type="match status" value="1"/>
</dbReference>